<accession>A0A9X3NET4</accession>
<dbReference type="EMBL" id="JAPDDP010000040">
    <property type="protein sequence ID" value="MDA0182741.1"/>
    <property type="molecule type" value="Genomic_DNA"/>
</dbReference>
<keyword evidence="3" id="KW-1185">Reference proteome</keyword>
<dbReference type="Gene3D" id="3.40.50.720">
    <property type="entry name" value="NAD(P)-binding Rossmann-like Domain"/>
    <property type="match status" value="1"/>
</dbReference>
<sequence length="265" mass="28088">MTTLITGATGKTGTRIIERLTAAGVAVRPASRATGFDWEDRSTWAAALAGADAAYLAYYPDLAMPGAADILGAFARQAEAAGVGRLVLLSGRGEPEAQRAEQEVAGAGVPWTIVRCSWFAQNFSESFMLDGVLSGDVALPAGDTPEPFVDAEDIADVAFAALTEHGHAGQVYELTGPRALRMDEAVAELAAATGRELRFTRITPEQYRAAAPPELADFVVFLFTELLDGRNAQPQDGVRRALGRAPRDFGEFARRTAATGVWATT</sequence>
<evidence type="ECO:0000259" key="1">
    <source>
        <dbReference type="Pfam" id="PF13460"/>
    </source>
</evidence>
<protein>
    <submittedName>
        <fullName evidence="2">NAD(P)H-binding protein</fullName>
    </submittedName>
</protein>
<dbReference type="RefSeq" id="WP_270027122.1">
    <property type="nucleotide sequence ID" value="NZ_JAPDDP010000040.1"/>
</dbReference>
<gene>
    <name evidence="2" type="ORF">OJ997_20685</name>
</gene>
<dbReference type="InterPro" id="IPR016040">
    <property type="entry name" value="NAD(P)-bd_dom"/>
</dbReference>
<dbReference type="Pfam" id="PF13460">
    <property type="entry name" value="NAD_binding_10"/>
    <property type="match status" value="1"/>
</dbReference>
<evidence type="ECO:0000313" key="2">
    <source>
        <dbReference type="EMBL" id="MDA0182741.1"/>
    </source>
</evidence>
<organism evidence="2 3">
    <name type="scientific">Solirubrobacter phytolaccae</name>
    <dbReference type="NCBI Taxonomy" id="1404360"/>
    <lineage>
        <taxon>Bacteria</taxon>
        <taxon>Bacillati</taxon>
        <taxon>Actinomycetota</taxon>
        <taxon>Thermoleophilia</taxon>
        <taxon>Solirubrobacterales</taxon>
        <taxon>Solirubrobacteraceae</taxon>
        <taxon>Solirubrobacter</taxon>
    </lineage>
</organism>
<comment type="caution">
    <text evidence="2">The sequence shown here is derived from an EMBL/GenBank/DDBJ whole genome shotgun (WGS) entry which is preliminary data.</text>
</comment>
<reference evidence="2" key="1">
    <citation type="submission" date="2022-10" db="EMBL/GenBank/DDBJ databases">
        <title>The WGS of Solirubrobacter phytolaccae KCTC 29190.</title>
        <authorList>
            <person name="Jiang Z."/>
        </authorList>
    </citation>
    <scope>NUCLEOTIDE SEQUENCE</scope>
    <source>
        <strain evidence="2">KCTC 29190</strain>
    </source>
</reference>
<proteinExistence type="predicted"/>
<dbReference type="AlphaFoldDB" id="A0A9X3NET4"/>
<dbReference type="Gene3D" id="3.90.25.10">
    <property type="entry name" value="UDP-galactose 4-epimerase, domain 1"/>
    <property type="match status" value="1"/>
</dbReference>
<dbReference type="InterPro" id="IPR036291">
    <property type="entry name" value="NAD(P)-bd_dom_sf"/>
</dbReference>
<dbReference type="PANTHER" id="PTHR43162">
    <property type="match status" value="1"/>
</dbReference>
<evidence type="ECO:0000313" key="3">
    <source>
        <dbReference type="Proteomes" id="UP001147653"/>
    </source>
</evidence>
<name>A0A9X3NET4_9ACTN</name>
<dbReference type="InterPro" id="IPR051604">
    <property type="entry name" value="Ergot_Alk_Oxidoreductase"/>
</dbReference>
<feature type="domain" description="NAD(P)-binding" evidence="1">
    <location>
        <begin position="7"/>
        <end position="164"/>
    </location>
</feature>
<dbReference type="PANTHER" id="PTHR43162:SF1">
    <property type="entry name" value="PRESTALK A DIFFERENTIATION PROTEIN A"/>
    <property type="match status" value="1"/>
</dbReference>
<dbReference type="Proteomes" id="UP001147653">
    <property type="component" value="Unassembled WGS sequence"/>
</dbReference>
<dbReference type="SUPFAM" id="SSF51735">
    <property type="entry name" value="NAD(P)-binding Rossmann-fold domains"/>
    <property type="match status" value="1"/>
</dbReference>